<evidence type="ECO:0000313" key="4">
    <source>
        <dbReference type="Proteomes" id="UP001215598"/>
    </source>
</evidence>
<dbReference type="Pfam" id="PF16787">
    <property type="entry name" value="NDC10_II"/>
    <property type="match status" value="1"/>
</dbReference>
<feature type="region of interest" description="Disordered" evidence="1">
    <location>
        <begin position="122"/>
        <end position="144"/>
    </location>
</feature>
<protein>
    <recommendedName>
        <fullName evidence="2">Ndc10 domain-containing protein</fullName>
    </recommendedName>
</protein>
<organism evidence="3 4">
    <name type="scientific">Mycena metata</name>
    <dbReference type="NCBI Taxonomy" id="1033252"/>
    <lineage>
        <taxon>Eukaryota</taxon>
        <taxon>Fungi</taxon>
        <taxon>Dikarya</taxon>
        <taxon>Basidiomycota</taxon>
        <taxon>Agaricomycotina</taxon>
        <taxon>Agaricomycetes</taxon>
        <taxon>Agaricomycetidae</taxon>
        <taxon>Agaricales</taxon>
        <taxon>Marasmiineae</taxon>
        <taxon>Mycenaceae</taxon>
        <taxon>Mycena</taxon>
    </lineage>
</organism>
<feature type="domain" description="Ndc10" evidence="2">
    <location>
        <begin position="337"/>
        <end position="489"/>
    </location>
</feature>
<evidence type="ECO:0000256" key="1">
    <source>
        <dbReference type="SAM" id="MobiDB-lite"/>
    </source>
</evidence>
<name>A0AAD7M7D7_9AGAR</name>
<dbReference type="InterPro" id="IPR038279">
    <property type="entry name" value="Ndc10_dom2_sf"/>
</dbReference>
<dbReference type="InterPro" id="IPR031872">
    <property type="entry name" value="NDC10_II"/>
</dbReference>
<dbReference type="Gene3D" id="1.10.443.20">
    <property type="entry name" value="Centromere DNA-binding protein complex CBF3 subunit, domain 2"/>
    <property type="match status" value="1"/>
</dbReference>
<proteinExistence type="predicted"/>
<comment type="caution">
    <text evidence="3">The sequence shown here is derived from an EMBL/GenBank/DDBJ whole genome shotgun (WGS) entry which is preliminary data.</text>
</comment>
<reference evidence="3" key="1">
    <citation type="submission" date="2023-03" db="EMBL/GenBank/DDBJ databases">
        <title>Massive genome expansion in bonnet fungi (Mycena s.s.) driven by repeated elements and novel gene families across ecological guilds.</title>
        <authorList>
            <consortium name="Lawrence Berkeley National Laboratory"/>
            <person name="Harder C.B."/>
            <person name="Miyauchi S."/>
            <person name="Viragh M."/>
            <person name="Kuo A."/>
            <person name="Thoen E."/>
            <person name="Andreopoulos B."/>
            <person name="Lu D."/>
            <person name="Skrede I."/>
            <person name="Drula E."/>
            <person name="Henrissat B."/>
            <person name="Morin E."/>
            <person name="Kohler A."/>
            <person name="Barry K."/>
            <person name="LaButti K."/>
            <person name="Morin E."/>
            <person name="Salamov A."/>
            <person name="Lipzen A."/>
            <person name="Mereny Z."/>
            <person name="Hegedus B."/>
            <person name="Baldrian P."/>
            <person name="Stursova M."/>
            <person name="Weitz H."/>
            <person name="Taylor A."/>
            <person name="Grigoriev I.V."/>
            <person name="Nagy L.G."/>
            <person name="Martin F."/>
            <person name="Kauserud H."/>
        </authorList>
    </citation>
    <scope>NUCLEOTIDE SEQUENCE</scope>
    <source>
        <strain evidence="3">CBHHK182m</strain>
    </source>
</reference>
<dbReference type="AlphaFoldDB" id="A0AAD7M7D7"/>
<dbReference type="Proteomes" id="UP001215598">
    <property type="component" value="Unassembled WGS sequence"/>
</dbReference>
<evidence type="ECO:0000259" key="2">
    <source>
        <dbReference type="Pfam" id="PF16787"/>
    </source>
</evidence>
<keyword evidence="4" id="KW-1185">Reference proteome</keyword>
<gene>
    <name evidence="3" type="ORF">B0H16DRAFT_1828131</name>
</gene>
<evidence type="ECO:0000313" key="3">
    <source>
        <dbReference type="EMBL" id="KAJ7704752.1"/>
    </source>
</evidence>
<feature type="region of interest" description="Disordered" evidence="1">
    <location>
        <begin position="158"/>
        <end position="179"/>
    </location>
</feature>
<dbReference type="GO" id="GO:0003677">
    <property type="term" value="F:DNA binding"/>
    <property type="evidence" value="ECO:0007669"/>
    <property type="project" value="InterPro"/>
</dbReference>
<accession>A0AAD7M7D7</accession>
<sequence>MRTKNCSFGLYTTSKGPGCISVPVILKSHEFLAECRKQRWSKITVAEDGVDEDQEKVIWVQDQFKLEVSPKNTRYPRESLTEKRKYGYFRWRKKDKNELIQKGNTSLVAAVHLKGALCNAIKNRNPHSRERSSGELSEVTPREGSARLLRQPAIPPLAHTISTDVPNNPVLHPSSEASGLQKSLDALEAQTQSLRQALLAKNQECKATGATYGRHFKGYEAWFAADQARLAANEHGYVATPSLPITPAKVVLFLNYEMTRPQKRKLSDGSESTSTCGHEHAKQVMSALEQYRSNHAHEYRGVPEAQVNLRSDSRIRLLESSFKANKPERIKKAHALKAVGTRADTYNDSQLTNLATTGLKTRGPTAIWRAMRDRAMLLTSTSTAFRGDSSRSLLWSDMYCCDVPMNAKGRGEKIRALTLIADSSKVNTTGRVDEHGAFRHLCVELCPIGALALLFFAHFHIINSPVPNFTIDFDDPEYGQYGRREWYELFTFSMSKDCKREMQYASEWLP</sequence>
<dbReference type="EMBL" id="JARKIB010000481">
    <property type="protein sequence ID" value="KAJ7704752.1"/>
    <property type="molecule type" value="Genomic_DNA"/>
</dbReference>